<evidence type="ECO:0000313" key="1">
    <source>
        <dbReference type="EMBL" id="KAH9297249.1"/>
    </source>
</evidence>
<organism evidence="1 2">
    <name type="scientific">Taxus chinensis</name>
    <name type="common">Chinese yew</name>
    <name type="synonym">Taxus wallichiana var. chinensis</name>
    <dbReference type="NCBI Taxonomy" id="29808"/>
    <lineage>
        <taxon>Eukaryota</taxon>
        <taxon>Viridiplantae</taxon>
        <taxon>Streptophyta</taxon>
        <taxon>Embryophyta</taxon>
        <taxon>Tracheophyta</taxon>
        <taxon>Spermatophyta</taxon>
        <taxon>Pinopsida</taxon>
        <taxon>Pinidae</taxon>
        <taxon>Conifers II</taxon>
        <taxon>Cupressales</taxon>
        <taxon>Taxaceae</taxon>
        <taxon>Taxus</taxon>
    </lineage>
</organism>
<dbReference type="Proteomes" id="UP000824469">
    <property type="component" value="Unassembled WGS sequence"/>
</dbReference>
<evidence type="ECO:0000313" key="2">
    <source>
        <dbReference type="Proteomes" id="UP000824469"/>
    </source>
</evidence>
<keyword evidence="2" id="KW-1185">Reference proteome</keyword>
<gene>
    <name evidence="1" type="ORF">KI387_028931</name>
</gene>
<feature type="non-terminal residue" evidence="1">
    <location>
        <position position="1"/>
    </location>
</feature>
<comment type="caution">
    <text evidence="1">The sequence shown here is derived from an EMBL/GenBank/DDBJ whole genome shotgun (WGS) entry which is preliminary data.</text>
</comment>
<protein>
    <submittedName>
        <fullName evidence="1">Uncharacterized protein</fullName>
    </submittedName>
</protein>
<accession>A0AA38F9C3</accession>
<dbReference type="EMBL" id="JAHRHJ020000010">
    <property type="protein sequence ID" value="KAH9297249.1"/>
    <property type="molecule type" value="Genomic_DNA"/>
</dbReference>
<dbReference type="AlphaFoldDB" id="A0AA38F9C3"/>
<feature type="non-terminal residue" evidence="1">
    <location>
        <position position="62"/>
    </location>
</feature>
<name>A0AA38F9C3_TAXCH</name>
<sequence>FCIGLVWGHTLQFYTSSSNDWDARFGYQQELECKYSTYPVCVTSEMRRPQESSCVVVPSSAG</sequence>
<proteinExistence type="predicted"/>
<reference evidence="1 2" key="1">
    <citation type="journal article" date="2021" name="Nat. Plants">
        <title>The Taxus genome provides insights into paclitaxel biosynthesis.</title>
        <authorList>
            <person name="Xiong X."/>
            <person name="Gou J."/>
            <person name="Liao Q."/>
            <person name="Li Y."/>
            <person name="Zhou Q."/>
            <person name="Bi G."/>
            <person name="Li C."/>
            <person name="Du R."/>
            <person name="Wang X."/>
            <person name="Sun T."/>
            <person name="Guo L."/>
            <person name="Liang H."/>
            <person name="Lu P."/>
            <person name="Wu Y."/>
            <person name="Zhang Z."/>
            <person name="Ro D.K."/>
            <person name="Shang Y."/>
            <person name="Huang S."/>
            <person name="Yan J."/>
        </authorList>
    </citation>
    <scope>NUCLEOTIDE SEQUENCE [LARGE SCALE GENOMIC DNA]</scope>
    <source>
        <strain evidence="1">Ta-2019</strain>
    </source>
</reference>